<dbReference type="PANTHER" id="PTHR34614">
    <property type="match status" value="1"/>
</dbReference>
<accession>A0A9Q4PWE8</accession>
<organism evidence="1 2">
    <name type="scientific">Methanogenium marinum</name>
    <dbReference type="NCBI Taxonomy" id="348610"/>
    <lineage>
        <taxon>Archaea</taxon>
        <taxon>Methanobacteriati</taxon>
        <taxon>Methanobacteriota</taxon>
        <taxon>Stenosarchaea group</taxon>
        <taxon>Methanomicrobia</taxon>
        <taxon>Methanomicrobiales</taxon>
        <taxon>Methanomicrobiaceae</taxon>
        <taxon>Methanogenium</taxon>
    </lineage>
</organism>
<dbReference type="PANTHER" id="PTHR34614:SF2">
    <property type="entry name" value="TRANSPOSASE IS4-LIKE DOMAIN-CONTAINING PROTEIN"/>
    <property type="match status" value="1"/>
</dbReference>
<evidence type="ECO:0000313" key="1">
    <source>
        <dbReference type="EMBL" id="MDE4907286.1"/>
    </source>
</evidence>
<keyword evidence="2" id="KW-1185">Reference proteome</keyword>
<sequence>MLSAKKSLRKIGAIESKCEPDAHNVAQRWLSDHPLFWFSEYKIITIQGRAEKKRGRPKTGELMVPIFRFEADIEFNEEAVEKERQKLSRFILATYDTAISADELLYNYKEQGTVERGFQFLKDKSFLVAEVYLKKPSRIQALSMIMVLCLFIYSMTEFRLRKELEKSGKTVTSQTKRHTQRPTMKWIFFRFRRVREF</sequence>
<name>A0A9Q4PWE8_9EURY</name>
<dbReference type="EMBL" id="JAKELO010000002">
    <property type="protein sequence ID" value="MDE4907286.1"/>
    <property type="molecule type" value="Genomic_DNA"/>
</dbReference>
<gene>
    <name evidence="1" type="ORF">L0665_01435</name>
</gene>
<reference evidence="1" key="1">
    <citation type="submission" date="2022-01" db="EMBL/GenBank/DDBJ databases">
        <title>Draft genome of Methanogenium marinum DSM 15558.</title>
        <authorList>
            <person name="Chen S.-C."/>
            <person name="You Y.-T."/>
        </authorList>
    </citation>
    <scope>NUCLEOTIDE SEQUENCE</scope>
    <source>
        <strain evidence="1">DSM 15558</strain>
    </source>
</reference>
<proteinExistence type="predicted"/>
<comment type="caution">
    <text evidence="1">The sequence shown here is derived from an EMBL/GenBank/DDBJ whole genome shotgun (WGS) entry which is preliminary data.</text>
</comment>
<dbReference type="NCBIfam" id="NF033559">
    <property type="entry name" value="transpos_IS1634"/>
    <property type="match status" value="1"/>
</dbReference>
<evidence type="ECO:0000313" key="2">
    <source>
        <dbReference type="Proteomes" id="UP001143747"/>
    </source>
</evidence>
<dbReference type="InterPro" id="IPR047654">
    <property type="entry name" value="IS1634_transpos"/>
</dbReference>
<protein>
    <submittedName>
        <fullName evidence="1">IS1634 family transposase</fullName>
    </submittedName>
</protein>
<dbReference type="Proteomes" id="UP001143747">
    <property type="component" value="Unassembled WGS sequence"/>
</dbReference>
<dbReference type="AlphaFoldDB" id="A0A9Q4PWE8"/>